<proteinExistence type="predicted"/>
<comment type="caution">
    <text evidence="1">The sequence shown here is derived from an EMBL/GenBank/DDBJ whole genome shotgun (WGS) entry which is preliminary data.</text>
</comment>
<organism evidence="1 2">
    <name type="scientific">Pistacia atlantica</name>
    <dbReference type="NCBI Taxonomy" id="434234"/>
    <lineage>
        <taxon>Eukaryota</taxon>
        <taxon>Viridiplantae</taxon>
        <taxon>Streptophyta</taxon>
        <taxon>Embryophyta</taxon>
        <taxon>Tracheophyta</taxon>
        <taxon>Spermatophyta</taxon>
        <taxon>Magnoliopsida</taxon>
        <taxon>eudicotyledons</taxon>
        <taxon>Gunneridae</taxon>
        <taxon>Pentapetalae</taxon>
        <taxon>rosids</taxon>
        <taxon>malvids</taxon>
        <taxon>Sapindales</taxon>
        <taxon>Anacardiaceae</taxon>
        <taxon>Pistacia</taxon>
    </lineage>
</organism>
<evidence type="ECO:0000313" key="1">
    <source>
        <dbReference type="EMBL" id="KAJ0089989.1"/>
    </source>
</evidence>
<evidence type="ECO:0000313" key="2">
    <source>
        <dbReference type="Proteomes" id="UP001164250"/>
    </source>
</evidence>
<reference evidence="2" key="1">
    <citation type="journal article" date="2023" name="G3 (Bethesda)">
        <title>Genome assembly and association tests identify interacting loci associated with vigor, precocity, and sex in interspecific pistachio rootstocks.</title>
        <authorList>
            <person name="Palmer W."/>
            <person name="Jacygrad E."/>
            <person name="Sagayaradj S."/>
            <person name="Cavanaugh K."/>
            <person name="Han R."/>
            <person name="Bertier L."/>
            <person name="Beede B."/>
            <person name="Kafkas S."/>
            <person name="Golino D."/>
            <person name="Preece J."/>
            <person name="Michelmore R."/>
        </authorList>
    </citation>
    <scope>NUCLEOTIDE SEQUENCE [LARGE SCALE GENOMIC DNA]</scope>
</reference>
<accession>A0ACC1ATJ1</accession>
<dbReference type="EMBL" id="CM047904">
    <property type="protein sequence ID" value="KAJ0089989.1"/>
    <property type="molecule type" value="Genomic_DNA"/>
</dbReference>
<protein>
    <submittedName>
        <fullName evidence="1">Uncharacterized protein</fullName>
    </submittedName>
</protein>
<dbReference type="Proteomes" id="UP001164250">
    <property type="component" value="Chromosome 8"/>
</dbReference>
<name>A0ACC1ATJ1_9ROSI</name>
<sequence length="93" mass="10935">MSIGTCPVTHTKQVRRQPPGRRELQLCLRLEEIYAVWLLVLVVASAEMSCSMTCFLVIMLFSLCYRTHLNEHISLCFLFERMPFMFCAYLRQL</sequence>
<keyword evidence="2" id="KW-1185">Reference proteome</keyword>
<gene>
    <name evidence="1" type="ORF">Patl1_13244</name>
</gene>